<keyword evidence="3" id="KW-1134">Transmembrane beta strand</keyword>
<proteinExistence type="inferred from homology"/>
<keyword evidence="5" id="KW-0812">Transmembrane</keyword>
<evidence type="ECO:0000259" key="12">
    <source>
        <dbReference type="Pfam" id="PF00593"/>
    </source>
</evidence>
<dbReference type="Pfam" id="PF07715">
    <property type="entry name" value="Plug"/>
    <property type="match status" value="1"/>
</dbReference>
<reference evidence="14 15" key="1">
    <citation type="submission" date="2012-10" db="EMBL/GenBank/DDBJ databases">
        <title>Genome sequencing of Tanticharoenia sakaeratensis NBRC 103193.</title>
        <authorList>
            <person name="Azuma Y."/>
            <person name="Hadano H."/>
            <person name="Hirakawa H."/>
            <person name="Matsushita K."/>
        </authorList>
    </citation>
    <scope>NUCLEOTIDE SEQUENCE [LARGE SCALE GENOMIC DNA]</scope>
    <source>
        <strain evidence="14 15">NBRC 103193</strain>
    </source>
</reference>
<dbReference type="AlphaFoldDB" id="A0A0D6MQ32"/>
<dbReference type="InterPro" id="IPR012910">
    <property type="entry name" value="Plug_dom"/>
</dbReference>
<evidence type="ECO:0000256" key="4">
    <source>
        <dbReference type="ARBA" id="ARBA00022496"/>
    </source>
</evidence>
<comment type="subcellular location">
    <subcellularLocation>
        <location evidence="1">Cell outer membrane</location>
        <topology evidence="1">Multi-pass membrane protein</topology>
    </subcellularLocation>
</comment>
<evidence type="ECO:0000256" key="11">
    <source>
        <dbReference type="RuleBase" id="RU003357"/>
    </source>
</evidence>
<evidence type="ECO:0000256" key="9">
    <source>
        <dbReference type="ARBA" id="ARBA00023136"/>
    </source>
</evidence>
<organism evidence="14 15">
    <name type="scientific">Tanticharoenia sakaeratensis NBRC 103193</name>
    <dbReference type="NCBI Taxonomy" id="1231623"/>
    <lineage>
        <taxon>Bacteria</taxon>
        <taxon>Pseudomonadati</taxon>
        <taxon>Pseudomonadota</taxon>
        <taxon>Alphaproteobacteria</taxon>
        <taxon>Acetobacterales</taxon>
        <taxon>Acetobacteraceae</taxon>
        <taxon>Tanticharoenia</taxon>
    </lineage>
</organism>
<keyword evidence="2" id="KW-0813">Transport</keyword>
<dbReference type="STRING" id="1231623.Tasa_048_125"/>
<gene>
    <name evidence="14" type="ORF">Tasa_048_125</name>
</gene>
<keyword evidence="7" id="KW-0406">Ion transport</keyword>
<name>A0A0D6MQ32_9PROT</name>
<feature type="domain" description="TonB-dependent receptor-like beta-barrel" evidence="12">
    <location>
        <begin position="211"/>
        <end position="645"/>
    </location>
</feature>
<keyword evidence="4" id="KW-0410">Iron transport</keyword>
<keyword evidence="14" id="KW-0675">Receptor</keyword>
<dbReference type="PANTHER" id="PTHR32552">
    <property type="entry name" value="FERRICHROME IRON RECEPTOR-RELATED"/>
    <property type="match status" value="1"/>
</dbReference>
<evidence type="ECO:0000313" key="14">
    <source>
        <dbReference type="EMBL" id="GAN55500.1"/>
    </source>
</evidence>
<evidence type="ECO:0000256" key="3">
    <source>
        <dbReference type="ARBA" id="ARBA00022452"/>
    </source>
</evidence>
<dbReference type="SUPFAM" id="SSF56935">
    <property type="entry name" value="Porins"/>
    <property type="match status" value="1"/>
</dbReference>
<dbReference type="PANTHER" id="PTHR32552:SF81">
    <property type="entry name" value="TONB-DEPENDENT OUTER MEMBRANE RECEPTOR"/>
    <property type="match status" value="1"/>
</dbReference>
<evidence type="ECO:0000256" key="8">
    <source>
        <dbReference type="ARBA" id="ARBA00023077"/>
    </source>
</evidence>
<evidence type="ECO:0000256" key="5">
    <source>
        <dbReference type="ARBA" id="ARBA00022692"/>
    </source>
</evidence>
<evidence type="ECO:0000256" key="6">
    <source>
        <dbReference type="ARBA" id="ARBA00023004"/>
    </source>
</evidence>
<dbReference type="InterPro" id="IPR000531">
    <property type="entry name" value="Beta-barrel_TonB"/>
</dbReference>
<feature type="domain" description="TonB-dependent receptor plug" evidence="13">
    <location>
        <begin position="2"/>
        <end position="106"/>
    </location>
</feature>
<keyword evidence="15" id="KW-1185">Reference proteome</keyword>
<protein>
    <submittedName>
        <fullName evidence="14">TonB-dependent receptor</fullName>
    </submittedName>
</protein>
<dbReference type="GO" id="GO:0006826">
    <property type="term" value="P:iron ion transport"/>
    <property type="evidence" value="ECO:0007669"/>
    <property type="project" value="UniProtKB-KW"/>
</dbReference>
<comment type="similarity">
    <text evidence="11">Belongs to the TonB-dependent receptor family.</text>
</comment>
<evidence type="ECO:0000256" key="2">
    <source>
        <dbReference type="ARBA" id="ARBA00022448"/>
    </source>
</evidence>
<evidence type="ECO:0000313" key="15">
    <source>
        <dbReference type="Proteomes" id="UP000032679"/>
    </source>
</evidence>
<keyword evidence="9 11" id="KW-0472">Membrane</keyword>
<dbReference type="RefSeq" id="WP_048850677.1">
    <property type="nucleotide sequence ID" value="NZ_BALE01000048.1"/>
</dbReference>
<evidence type="ECO:0000256" key="7">
    <source>
        <dbReference type="ARBA" id="ARBA00023065"/>
    </source>
</evidence>
<evidence type="ECO:0000256" key="1">
    <source>
        <dbReference type="ARBA" id="ARBA00004571"/>
    </source>
</evidence>
<dbReference type="EMBL" id="BALE01000048">
    <property type="protein sequence ID" value="GAN55500.1"/>
    <property type="molecule type" value="Genomic_DNA"/>
</dbReference>
<evidence type="ECO:0000256" key="10">
    <source>
        <dbReference type="ARBA" id="ARBA00023237"/>
    </source>
</evidence>
<keyword evidence="8 11" id="KW-0798">TonB box</keyword>
<keyword evidence="10" id="KW-0998">Cell outer membrane</keyword>
<keyword evidence="6" id="KW-0408">Iron</keyword>
<dbReference type="Proteomes" id="UP000032679">
    <property type="component" value="Unassembled WGS sequence"/>
</dbReference>
<dbReference type="InterPro" id="IPR039426">
    <property type="entry name" value="TonB-dep_rcpt-like"/>
</dbReference>
<evidence type="ECO:0000259" key="13">
    <source>
        <dbReference type="Pfam" id="PF07715"/>
    </source>
</evidence>
<sequence length="679" mass="74641">MAVYAIKSSEISALTVAGDDIRALAARTPSLNIESSFGRTFPRIYIRGLGNPNYDTNSAQPVAMYYDDVVLDNPVLRSFPLFDLADTEVLSGPQGTLFGRNTPAGVITIHSNAPADKNTGYLSQSYGTFDSAVTQAAVNLSLIPHRFAIRLSVINQRRDNWVQNTYDGFRWRKGLEGYEDIAGRLQGLYTFDDSANILFEINARHLEGTATLFRANLYQHGSPDIRSGYDINDVSQNGDNAQNLTTAGGHIKATKNFDHVGLQFISSWDEGSLGSIGSIDGGSPGTVPFSVETGTAAPKISQVTEELRAYTINTGKFFNQGGIYYFNEFLDDYDADYSTTTMKTTELANQRQNENSVGVFDSLTYNILKSLSVTGGIRYTYDFKRFGATRIFGGDGPLSLGNSTESNNVSWDGSVNYHITPNMSAYFRAATGFLAPSFQGRLTSQNYISEAAAERNTSFELGYKANLAHGRVQLSGDAFMWNTKNLQLTAAGGTSNQIQLLNARHAIGRGFEFNIETYPIENLMIAGNMSYNFTEIQSPGLETSYCGIGCTLRNPVDSKTGLAEINGNPLPYAPRFVANLNASYRIPLNQTQRLILATDWSWRSTDYFTLYKSVEFQGKALLLGGASLTFDDTKRHYQASVFVRNITNKVVGIGALDFDNYTGYINDPRIIGGSLKYNF</sequence>
<dbReference type="OrthoDB" id="7413795at2"/>
<comment type="caution">
    <text evidence="14">The sequence shown here is derived from an EMBL/GenBank/DDBJ whole genome shotgun (WGS) entry which is preliminary data.</text>
</comment>
<dbReference type="InterPro" id="IPR036942">
    <property type="entry name" value="Beta-barrel_TonB_sf"/>
</dbReference>
<accession>A0A0D6MQ32</accession>
<dbReference type="Gene3D" id="2.40.170.20">
    <property type="entry name" value="TonB-dependent receptor, beta-barrel domain"/>
    <property type="match status" value="1"/>
</dbReference>
<dbReference type="Pfam" id="PF00593">
    <property type="entry name" value="TonB_dep_Rec_b-barrel"/>
    <property type="match status" value="1"/>
</dbReference>
<dbReference type="GO" id="GO:0009279">
    <property type="term" value="C:cell outer membrane"/>
    <property type="evidence" value="ECO:0007669"/>
    <property type="project" value="UniProtKB-SubCell"/>
</dbReference>